<dbReference type="InterPro" id="IPR015815">
    <property type="entry name" value="HIBADH-related"/>
</dbReference>
<dbReference type="Gene3D" id="3.40.50.720">
    <property type="entry name" value="NAD(P)-binding Rossmann-like Domain"/>
    <property type="match status" value="1"/>
</dbReference>
<keyword evidence="2" id="KW-0520">NAD</keyword>
<evidence type="ECO:0000256" key="2">
    <source>
        <dbReference type="ARBA" id="ARBA00023027"/>
    </source>
</evidence>
<dbReference type="InterPro" id="IPR029154">
    <property type="entry name" value="HIBADH-like_NADP-bd"/>
</dbReference>
<dbReference type="GO" id="GO:0051287">
    <property type="term" value="F:NAD binding"/>
    <property type="evidence" value="ECO:0007669"/>
    <property type="project" value="InterPro"/>
</dbReference>
<comment type="caution">
    <text evidence="5">The sequence shown here is derived from an EMBL/GenBank/DDBJ whole genome shotgun (WGS) entry which is preliminary data.</text>
</comment>
<dbReference type="InterPro" id="IPR008927">
    <property type="entry name" value="6-PGluconate_DH-like_C_sf"/>
</dbReference>
<dbReference type="PANTHER" id="PTHR43060">
    <property type="entry name" value="3-HYDROXYISOBUTYRATE DEHYDROGENASE-LIKE 1, MITOCHONDRIAL-RELATED"/>
    <property type="match status" value="1"/>
</dbReference>
<proteinExistence type="predicted"/>
<feature type="domain" description="3-hydroxyisobutyrate dehydrogenase-like NAD-binding" evidence="4">
    <location>
        <begin position="164"/>
        <end position="285"/>
    </location>
</feature>
<dbReference type="InterPro" id="IPR036291">
    <property type="entry name" value="NAD(P)-bd_dom_sf"/>
</dbReference>
<gene>
    <name evidence="5" type="primary">garR_11</name>
    <name evidence="5" type="ORF">SDC9_91267</name>
</gene>
<reference evidence="5" key="1">
    <citation type="submission" date="2019-08" db="EMBL/GenBank/DDBJ databases">
        <authorList>
            <person name="Kucharzyk K."/>
            <person name="Murdoch R.W."/>
            <person name="Higgins S."/>
            <person name="Loffler F."/>
        </authorList>
    </citation>
    <scope>NUCLEOTIDE SEQUENCE</scope>
</reference>
<evidence type="ECO:0000259" key="4">
    <source>
        <dbReference type="Pfam" id="PF14833"/>
    </source>
</evidence>
<evidence type="ECO:0000259" key="3">
    <source>
        <dbReference type="Pfam" id="PF03446"/>
    </source>
</evidence>
<dbReference type="Gene3D" id="1.10.1040.10">
    <property type="entry name" value="N-(1-d-carboxylethyl)-l-norvaline Dehydrogenase, domain 2"/>
    <property type="match status" value="1"/>
</dbReference>
<dbReference type="SUPFAM" id="SSF51735">
    <property type="entry name" value="NAD(P)-binding Rossmann-fold domains"/>
    <property type="match status" value="1"/>
</dbReference>
<evidence type="ECO:0000313" key="5">
    <source>
        <dbReference type="EMBL" id="MPM44588.1"/>
    </source>
</evidence>
<dbReference type="InterPro" id="IPR013328">
    <property type="entry name" value="6PGD_dom2"/>
</dbReference>
<dbReference type="GO" id="GO:0050661">
    <property type="term" value="F:NADP binding"/>
    <property type="evidence" value="ECO:0007669"/>
    <property type="project" value="InterPro"/>
</dbReference>
<dbReference type="EMBL" id="VSSQ01010534">
    <property type="protein sequence ID" value="MPM44588.1"/>
    <property type="molecule type" value="Genomic_DNA"/>
</dbReference>
<accession>A0A644ZVY6</accession>
<dbReference type="GO" id="GO:0008679">
    <property type="term" value="F:2-hydroxy-3-oxopropionate reductase activity"/>
    <property type="evidence" value="ECO:0007669"/>
    <property type="project" value="UniProtKB-EC"/>
</dbReference>
<organism evidence="5">
    <name type="scientific">bioreactor metagenome</name>
    <dbReference type="NCBI Taxonomy" id="1076179"/>
    <lineage>
        <taxon>unclassified sequences</taxon>
        <taxon>metagenomes</taxon>
        <taxon>ecological metagenomes</taxon>
    </lineage>
</organism>
<keyword evidence="1 5" id="KW-0560">Oxidoreductase</keyword>
<dbReference type="Pfam" id="PF03446">
    <property type="entry name" value="NAD_binding_2"/>
    <property type="match status" value="1"/>
</dbReference>
<dbReference type="PANTHER" id="PTHR43060:SF15">
    <property type="entry name" value="3-HYDROXYISOBUTYRATE DEHYDROGENASE-LIKE 1, MITOCHONDRIAL-RELATED"/>
    <property type="match status" value="1"/>
</dbReference>
<protein>
    <submittedName>
        <fullName evidence="5">2-hydroxy-3-oxopropionate reductase</fullName>
        <ecNumber evidence="5">1.1.1.60</ecNumber>
    </submittedName>
</protein>
<dbReference type="EC" id="1.1.1.60" evidence="5"/>
<dbReference type="SUPFAM" id="SSF48179">
    <property type="entry name" value="6-phosphogluconate dehydrogenase C-terminal domain-like"/>
    <property type="match status" value="1"/>
</dbReference>
<name>A0A644ZVY6_9ZZZZ</name>
<dbReference type="AlphaFoldDB" id="A0A644ZVY6"/>
<evidence type="ECO:0000256" key="1">
    <source>
        <dbReference type="ARBA" id="ARBA00023002"/>
    </source>
</evidence>
<dbReference type="Pfam" id="PF14833">
    <property type="entry name" value="NAD_binding_11"/>
    <property type="match status" value="1"/>
</dbReference>
<sequence>MTKSTRKIGLGVMGEPMCANLMRKSGLPTTIYDQSPEPVKRLAELGAQAADSIASVAANADVVFLSLPSIKQVEVVATALIEAPIKPRIIVDMSTSDVAKTRALAEKVRAAGVEYVDAPVARTKEAAVTGTLFITVGATPEQFQQLQPLLSHMGSDVLHCGGTGCGQIVKILNNITVLMSVSALSEVLTFGRRAGMDSKELFEALSKGSADSFVLRNHGMKYMVPDNFPEKVFPVDYALKDASLALALAEASGFEPHIAQYTYDLLERTQKAGFSQNYHPVMIKLVDGRA</sequence>
<dbReference type="InterPro" id="IPR006115">
    <property type="entry name" value="6PGDH_NADP-bd"/>
</dbReference>
<dbReference type="PIRSF" id="PIRSF000103">
    <property type="entry name" value="HIBADH"/>
    <property type="match status" value="1"/>
</dbReference>
<feature type="domain" description="6-phosphogluconate dehydrogenase NADP-binding" evidence="3">
    <location>
        <begin position="8"/>
        <end position="161"/>
    </location>
</feature>